<dbReference type="AlphaFoldDB" id="A0A8B7NWG0"/>
<evidence type="ECO:0000256" key="1">
    <source>
        <dbReference type="ARBA" id="ARBA00009884"/>
    </source>
</evidence>
<keyword evidence="2" id="KW-1185">Reference proteome</keyword>
<dbReference type="Gene3D" id="3.40.50.1910">
    <property type="match status" value="2"/>
</dbReference>
<dbReference type="PIRSF" id="PIRSF005715">
    <property type="entry name" value="VPS45_Sec1"/>
    <property type="match status" value="1"/>
</dbReference>
<evidence type="ECO:0000313" key="3">
    <source>
        <dbReference type="RefSeq" id="XP_018018098.1"/>
    </source>
</evidence>
<dbReference type="RefSeq" id="XP_018018098.1">
    <property type="nucleotide sequence ID" value="XM_018162609.2"/>
</dbReference>
<gene>
    <name evidence="3" type="primary">LOC108674648</name>
</gene>
<dbReference type="Gene3D" id="3.40.50.2060">
    <property type="match status" value="1"/>
</dbReference>
<sequence length="604" mass="66184">MTVGGRVDFSLVRTASRETLSKLLDGIPGNKAIVWEKELAGSFSLVGDFSYLRSHGVTQMFYLSGEHARSPSVPNIHIVFITKPHTESMDAINVYLRGLPEGSRELHLWLVPRSSLLCERRLQEHGVLGRFTAVTELPLLLFVLESDLVSMEMPGAFREWTVEGDPSAVHAAARALMLLQAVYGLIPSVHGKGTNVAALYDIMVELRREMANNEPQVPSLIDQLIILDRGVDLITPLATQLTYEGLIDLCFGIKNSVVKLPESRLAGGAESEDGVGSLMDTQGAALKPVLLSSSDPLYAGLRDANFSAIGPKLAAHAKQITKEFEERHLAKTVVEMKHFVQKLPRIQAAKQSLALHTSIAEALQEEVGTSSFGAALQHEQQLLRGGIDCDKVPPFIEESIGGKAPLNTVLRLICLQSVINNGLKPKLLEHYKRELVQTYGYHELLTLDNLTRAGLLTAQTQKSNYASMRKTLRLIVDDVNELNPKEISYVHSGYAPLSVSLARAVHSHGWRSITELLTVLPGPTLAEAQHVPRHRRSESVSSDRASSPVVLIFFLGGCTYSEVAALRFLTSKLHENGDPEYVIATTSLINSNSFLQNLSAPLQP</sequence>
<dbReference type="InterPro" id="IPR027482">
    <property type="entry name" value="Sec1-like_dom2"/>
</dbReference>
<dbReference type="GeneID" id="108674648"/>
<dbReference type="InterPro" id="IPR036045">
    <property type="entry name" value="Sec1-like_sf"/>
</dbReference>
<dbReference type="InterPro" id="IPR043155">
    <property type="entry name" value="VPS33_dom3b"/>
</dbReference>
<comment type="similarity">
    <text evidence="1">Belongs to the STXBP/unc-18/SEC1 family.</text>
</comment>
<dbReference type="CTD" id="32947"/>
<dbReference type="FunFam" id="3.40.50.1910:FF:000005">
    <property type="entry name" value="vacuolar protein sorting-associated protein 33A isoform X1"/>
    <property type="match status" value="1"/>
</dbReference>
<protein>
    <submittedName>
        <fullName evidence="3">Vacuolar protein sorting-associated protein 33A</fullName>
    </submittedName>
</protein>
<dbReference type="OMA" id="EFHIFFV"/>
<reference evidence="3" key="1">
    <citation type="submission" date="2025-08" db="UniProtKB">
        <authorList>
            <consortium name="RefSeq"/>
        </authorList>
    </citation>
    <scope>IDENTIFICATION</scope>
    <source>
        <tissue evidence="3">Whole organism</tissue>
    </source>
</reference>
<dbReference type="GO" id="GO:0016192">
    <property type="term" value="P:vesicle-mediated transport"/>
    <property type="evidence" value="ECO:0007669"/>
    <property type="project" value="InterPro"/>
</dbReference>
<dbReference type="KEGG" id="hazt:108674648"/>
<dbReference type="InterPro" id="IPR043154">
    <property type="entry name" value="Sec-1-like_dom1"/>
</dbReference>
<accession>A0A8B7NWG0</accession>
<dbReference type="SUPFAM" id="SSF56815">
    <property type="entry name" value="Sec1/munc18-like (SM) proteins"/>
    <property type="match status" value="1"/>
</dbReference>
<dbReference type="Proteomes" id="UP000694843">
    <property type="component" value="Unplaced"/>
</dbReference>
<name>A0A8B7NWG0_HYAAZ</name>
<evidence type="ECO:0000313" key="2">
    <source>
        <dbReference type="Proteomes" id="UP000694843"/>
    </source>
</evidence>
<dbReference type="InterPro" id="IPR043127">
    <property type="entry name" value="Sec-1-like_dom3a"/>
</dbReference>
<dbReference type="OrthoDB" id="6354752at2759"/>
<dbReference type="Pfam" id="PF00995">
    <property type="entry name" value="Sec1"/>
    <property type="match status" value="1"/>
</dbReference>
<dbReference type="Gene3D" id="1.25.40.850">
    <property type="match status" value="1"/>
</dbReference>
<dbReference type="Gene3D" id="3.90.830.10">
    <property type="entry name" value="Syntaxin Binding Protein 1, Chain A, domain 2"/>
    <property type="match status" value="1"/>
</dbReference>
<dbReference type="PANTHER" id="PTHR11679">
    <property type="entry name" value="VESICLE PROTEIN SORTING-ASSOCIATED"/>
    <property type="match status" value="1"/>
</dbReference>
<proteinExistence type="inferred from homology"/>
<organism evidence="2 3">
    <name type="scientific">Hyalella azteca</name>
    <name type="common">Amphipod</name>
    <dbReference type="NCBI Taxonomy" id="294128"/>
    <lineage>
        <taxon>Eukaryota</taxon>
        <taxon>Metazoa</taxon>
        <taxon>Ecdysozoa</taxon>
        <taxon>Arthropoda</taxon>
        <taxon>Crustacea</taxon>
        <taxon>Multicrustacea</taxon>
        <taxon>Malacostraca</taxon>
        <taxon>Eumalacostraca</taxon>
        <taxon>Peracarida</taxon>
        <taxon>Amphipoda</taxon>
        <taxon>Senticaudata</taxon>
        <taxon>Talitrida</taxon>
        <taxon>Talitroidea</taxon>
        <taxon>Hyalellidae</taxon>
        <taxon>Hyalella</taxon>
    </lineage>
</organism>
<dbReference type="InterPro" id="IPR001619">
    <property type="entry name" value="Sec1-like"/>
</dbReference>